<name>A0AAV9LE89_9SOLN</name>
<protein>
    <submittedName>
        <fullName evidence="1">Uncharacterized protein</fullName>
    </submittedName>
</protein>
<keyword evidence="2" id="KW-1185">Reference proteome</keyword>
<evidence type="ECO:0000313" key="1">
    <source>
        <dbReference type="EMBL" id="KAK4724011.1"/>
    </source>
</evidence>
<sequence length="154" mass="17208">MTSQETVSTEEVRVLRQQLAKMYEAWMRGQAPPTSIHDYLNTNMSPSIQVSTNDPIYPPGFGPYANTSNVAETSTVHPLSTPMMSNPLFVPTVPTNSIPNPTMVPKSKSDPSSQVLHDHGYTPEEALKIPTSYPYTHQYSSPFKIEKMVKNEEH</sequence>
<accession>A0AAV9LE89</accession>
<dbReference type="Proteomes" id="UP001311915">
    <property type="component" value="Unassembled WGS sequence"/>
</dbReference>
<dbReference type="EMBL" id="JAWPEI010000006">
    <property type="protein sequence ID" value="KAK4724011.1"/>
    <property type="molecule type" value="Genomic_DNA"/>
</dbReference>
<evidence type="ECO:0000313" key="2">
    <source>
        <dbReference type="Proteomes" id="UP001311915"/>
    </source>
</evidence>
<comment type="caution">
    <text evidence="1">The sequence shown here is derived from an EMBL/GenBank/DDBJ whole genome shotgun (WGS) entry which is preliminary data.</text>
</comment>
<organism evidence="1 2">
    <name type="scientific">Solanum pinnatisectum</name>
    <name type="common">tansyleaf nightshade</name>
    <dbReference type="NCBI Taxonomy" id="50273"/>
    <lineage>
        <taxon>Eukaryota</taxon>
        <taxon>Viridiplantae</taxon>
        <taxon>Streptophyta</taxon>
        <taxon>Embryophyta</taxon>
        <taxon>Tracheophyta</taxon>
        <taxon>Spermatophyta</taxon>
        <taxon>Magnoliopsida</taxon>
        <taxon>eudicotyledons</taxon>
        <taxon>Gunneridae</taxon>
        <taxon>Pentapetalae</taxon>
        <taxon>asterids</taxon>
        <taxon>lamiids</taxon>
        <taxon>Solanales</taxon>
        <taxon>Solanaceae</taxon>
        <taxon>Solanoideae</taxon>
        <taxon>Solaneae</taxon>
        <taxon>Solanum</taxon>
    </lineage>
</organism>
<reference evidence="1 2" key="1">
    <citation type="submission" date="2023-10" db="EMBL/GenBank/DDBJ databases">
        <title>Genome-Wide Identification Analysis in wild type Solanum Pinnatisectum Reveals Some Genes Defensing Phytophthora Infestans.</title>
        <authorList>
            <person name="Sun C."/>
        </authorList>
    </citation>
    <scope>NUCLEOTIDE SEQUENCE [LARGE SCALE GENOMIC DNA]</scope>
    <source>
        <strain evidence="1">LQN</strain>
        <tissue evidence="1">Leaf</tissue>
    </source>
</reference>
<dbReference type="AlphaFoldDB" id="A0AAV9LE89"/>
<gene>
    <name evidence="1" type="ORF">R3W88_026790</name>
</gene>
<proteinExistence type="predicted"/>